<proteinExistence type="predicted"/>
<feature type="region of interest" description="Disordered" evidence="1">
    <location>
        <begin position="1"/>
        <end position="100"/>
    </location>
</feature>
<reference evidence="2" key="1">
    <citation type="submission" date="2022-08" db="EMBL/GenBank/DDBJ databases">
        <authorList>
            <person name="Deng Y."/>
            <person name="Han X.-F."/>
            <person name="Zhang Y.-Q."/>
        </authorList>
    </citation>
    <scope>NUCLEOTIDE SEQUENCE</scope>
    <source>
        <strain evidence="2">CPCC 203407</strain>
    </source>
</reference>
<comment type="caution">
    <text evidence="2">The sequence shown here is derived from an EMBL/GenBank/DDBJ whole genome shotgun (WGS) entry which is preliminary data.</text>
</comment>
<protein>
    <submittedName>
        <fullName evidence="2">Uncharacterized protein</fullName>
    </submittedName>
</protein>
<dbReference type="EMBL" id="JANLCK010000009">
    <property type="protein sequence ID" value="MCS5727257.1"/>
    <property type="molecule type" value="Genomic_DNA"/>
</dbReference>
<organism evidence="2 3">
    <name type="scientific">Herbiconiux oxytropis</name>
    <dbReference type="NCBI Taxonomy" id="2970915"/>
    <lineage>
        <taxon>Bacteria</taxon>
        <taxon>Bacillati</taxon>
        <taxon>Actinomycetota</taxon>
        <taxon>Actinomycetes</taxon>
        <taxon>Micrococcales</taxon>
        <taxon>Microbacteriaceae</taxon>
        <taxon>Herbiconiux</taxon>
    </lineage>
</organism>
<evidence type="ECO:0000313" key="2">
    <source>
        <dbReference type="EMBL" id="MCS5727257.1"/>
    </source>
</evidence>
<name>A0AA41XFJ0_9MICO</name>
<evidence type="ECO:0000256" key="1">
    <source>
        <dbReference type="SAM" id="MobiDB-lite"/>
    </source>
</evidence>
<gene>
    <name evidence="2" type="ORF">N1028_15270</name>
</gene>
<dbReference type="Proteomes" id="UP001165587">
    <property type="component" value="Unassembled WGS sequence"/>
</dbReference>
<evidence type="ECO:0000313" key="3">
    <source>
        <dbReference type="Proteomes" id="UP001165587"/>
    </source>
</evidence>
<feature type="compositionally biased region" description="Basic and acidic residues" evidence="1">
    <location>
        <begin position="9"/>
        <end position="29"/>
    </location>
</feature>
<keyword evidence="3" id="KW-1185">Reference proteome</keyword>
<feature type="compositionally biased region" description="Acidic residues" evidence="1">
    <location>
        <begin position="87"/>
        <end position="100"/>
    </location>
</feature>
<accession>A0AA41XFJ0</accession>
<feature type="compositionally biased region" description="Low complexity" evidence="1">
    <location>
        <begin position="30"/>
        <end position="47"/>
    </location>
</feature>
<dbReference type="AlphaFoldDB" id="A0AA41XFJ0"/>
<sequence length="100" mass="10728">MSGGDDGDAQERKSFNQRLRDRYFGKQRPDAGSGADAGAPSDPAPDSVLTKSNQMGFFGRVQRPGGFDTPPDEPIEFEGPLPWELGGDQDPDSDDQGSKV</sequence>
<dbReference type="RefSeq" id="WP_259530238.1">
    <property type="nucleotide sequence ID" value="NZ_JANLCK010000009.1"/>
</dbReference>